<feature type="region of interest" description="Disordered" evidence="1">
    <location>
        <begin position="1"/>
        <end position="105"/>
    </location>
</feature>
<protein>
    <submittedName>
        <fullName evidence="2">Uncharacterized protein</fullName>
    </submittedName>
</protein>
<feature type="compositionally biased region" description="Polar residues" evidence="1">
    <location>
        <begin position="196"/>
        <end position="206"/>
    </location>
</feature>
<feature type="compositionally biased region" description="Basic residues" evidence="1">
    <location>
        <begin position="223"/>
        <end position="234"/>
    </location>
</feature>
<evidence type="ECO:0000313" key="2">
    <source>
        <dbReference type="EMBL" id="WWD17251.1"/>
    </source>
</evidence>
<evidence type="ECO:0000313" key="3">
    <source>
        <dbReference type="Proteomes" id="UP000322225"/>
    </source>
</evidence>
<dbReference type="AlphaFoldDB" id="A0A5M6C5K3"/>
<feature type="compositionally biased region" description="Polar residues" evidence="1">
    <location>
        <begin position="61"/>
        <end position="70"/>
    </location>
</feature>
<reference evidence="2" key="1">
    <citation type="submission" date="2017-08" db="EMBL/GenBank/DDBJ databases">
        <authorList>
            <person name="Cuomo C."/>
            <person name="Billmyre B."/>
            <person name="Heitman J."/>
        </authorList>
    </citation>
    <scope>NUCLEOTIDE SEQUENCE</scope>
    <source>
        <strain evidence="2">CBS 12478</strain>
    </source>
</reference>
<dbReference type="EMBL" id="CP144053">
    <property type="protein sequence ID" value="WWD17251.1"/>
    <property type="molecule type" value="Genomic_DNA"/>
</dbReference>
<dbReference type="GeneID" id="43586488"/>
<accession>A0A5M6C5K3</accession>
<gene>
    <name evidence="2" type="ORF">CI109_101689</name>
</gene>
<reference evidence="2" key="2">
    <citation type="submission" date="2024-01" db="EMBL/GenBank/DDBJ databases">
        <title>Comparative genomics of Cryptococcus and Kwoniella reveals pathogenesis evolution and contrasting modes of karyotype evolution via chromosome fusion or intercentromeric recombination.</title>
        <authorList>
            <person name="Coelho M.A."/>
            <person name="David-Palma M."/>
            <person name="Shea T."/>
            <person name="Bowers K."/>
            <person name="McGinley-Smith S."/>
            <person name="Mohammad A.W."/>
            <person name="Gnirke A."/>
            <person name="Yurkov A.M."/>
            <person name="Nowrousian M."/>
            <person name="Sun S."/>
            <person name="Cuomo C.A."/>
            <person name="Heitman J."/>
        </authorList>
    </citation>
    <scope>NUCLEOTIDE SEQUENCE</scope>
    <source>
        <strain evidence="2">CBS 12478</strain>
    </source>
</reference>
<dbReference type="OrthoDB" id="72441at2759"/>
<feature type="compositionally biased region" description="Acidic residues" evidence="1">
    <location>
        <begin position="87"/>
        <end position="104"/>
    </location>
</feature>
<organism evidence="2 3">
    <name type="scientific">Kwoniella shandongensis</name>
    <dbReference type="NCBI Taxonomy" id="1734106"/>
    <lineage>
        <taxon>Eukaryota</taxon>
        <taxon>Fungi</taxon>
        <taxon>Dikarya</taxon>
        <taxon>Basidiomycota</taxon>
        <taxon>Agaricomycotina</taxon>
        <taxon>Tremellomycetes</taxon>
        <taxon>Tremellales</taxon>
        <taxon>Cryptococcaceae</taxon>
        <taxon>Kwoniella</taxon>
    </lineage>
</organism>
<dbReference type="Proteomes" id="UP000322225">
    <property type="component" value="Chromosome 3"/>
</dbReference>
<dbReference type="RefSeq" id="XP_031863312.1">
    <property type="nucleotide sequence ID" value="XM_032002375.1"/>
</dbReference>
<keyword evidence="3" id="KW-1185">Reference proteome</keyword>
<feature type="compositionally biased region" description="Low complexity" evidence="1">
    <location>
        <begin position="15"/>
        <end position="27"/>
    </location>
</feature>
<proteinExistence type="predicted"/>
<evidence type="ECO:0000256" key="1">
    <source>
        <dbReference type="SAM" id="MobiDB-lite"/>
    </source>
</evidence>
<feature type="region of interest" description="Disordered" evidence="1">
    <location>
        <begin position="185"/>
        <end position="252"/>
    </location>
</feature>
<sequence length="423" mass="47643">MDSPQDVVIPRNRESTPSTPTTSKSTPAESDAITSSLAARRRRSLGSIFREHKTEHGTTGPIASTSASTKQKGRRIAGNEQAIREEQEQEQDLDEDDDEQEENEEAMRVATIDFEAYTKAIGDPVKLMRRGGGAEGDAEEVNLEEVGGELAPEYVWDVLFENQRGIFFAGTGYFSSRGLLPADPSPFTRPSDHLPSASSFSITHPSGSKHVQPAGHVEGSNQHQHHRKGKGKNKPSKEVGKLGRSNKTSYTLETYQPPLPDWEYLTPWMINMRTGTDELGWRYNAWFKKKGWSSHAGPLGWGGWVRRREWVRLRYVVPRAKMEQGDGKVDLSDRENVEKKAKKLEEVLESNDKVENVASVLSAMGKLSVDRERLEVWGRWLDKAKKDSEAWKRLEELCSDDQAVGVRSLQVVVRCTDYDMRFI</sequence>
<name>A0A5M6C5K3_9TREE</name>
<dbReference type="KEGG" id="ksn:43586488"/>